<dbReference type="KEGG" id="meti:DK427_18135"/>
<dbReference type="CDD" id="cd01948">
    <property type="entry name" value="EAL"/>
    <property type="match status" value="1"/>
</dbReference>
<feature type="domain" description="PAS" evidence="2">
    <location>
        <begin position="33"/>
        <end position="90"/>
    </location>
</feature>
<dbReference type="NCBIfam" id="TIGR00254">
    <property type="entry name" value="GGDEF"/>
    <property type="match status" value="1"/>
</dbReference>
<dbReference type="PROSITE" id="PS50113">
    <property type="entry name" value="PAC"/>
    <property type="match status" value="1"/>
</dbReference>
<dbReference type="Pfam" id="PF00563">
    <property type="entry name" value="EAL"/>
    <property type="match status" value="1"/>
</dbReference>
<accession>A0A2U8VW06</accession>
<dbReference type="InterPro" id="IPR000700">
    <property type="entry name" value="PAS-assoc_C"/>
</dbReference>
<dbReference type="PANTHER" id="PTHR44757:SF2">
    <property type="entry name" value="BIOFILM ARCHITECTURE MAINTENANCE PROTEIN MBAA"/>
    <property type="match status" value="1"/>
</dbReference>
<dbReference type="NCBIfam" id="TIGR00229">
    <property type="entry name" value="sensory_box"/>
    <property type="match status" value="1"/>
</dbReference>
<dbReference type="OrthoDB" id="9814202at2"/>
<dbReference type="SUPFAM" id="SSF55073">
    <property type="entry name" value="Nucleotide cyclase"/>
    <property type="match status" value="1"/>
</dbReference>
<sequence length="714" mass="76159">MRSATRSPSDPTPPAVDPSDAVPGQRGPAFSNDDAMYRLLVQGVTDYAIYMLAPDGTVVNWNAGAARAKGYTADEIVGRNFACFYAPEDRAAGLPERGLATAHETGRFEAEGWRLRKDGTRFWAHVVIDAIRDGGALVGFAKITRDRTEQRAAAMMLKAASDNLDLALSNMTDGLCLLGADGRLLLANARLGEILGLEAGALEAGEPLVPILRRVLGGGAADLFARTHLRPASGTREPAISECVRDGSALSIRTRALEAGGWVSTFEDVSERRQIEGRLRHLARHDPLTGLTNRAALRTHLDERLRRAPAPERAARARSAVLRIDLDRFKAVNDTFGHALGDGVLREAAARLRACVRGGDLVARLGGDEFAVVVEARTTGALAGLAERVVRAVGEPYEIDGIPLALGASAGLAVAGEAGYTADALLGAADLALRQAKEAGRNGWRRYEPGMGDRAAARRGMERDLRQALCEGGFALHYQPIFRNRSGALVGFEALLRWNLPDGRTVSPTDFIPLAEEIGLMPEIGAWVLREACRTAAGWPDHLSVAVNVSPTQLRSAAFLGSVEAALARTGLPASRLELEITETAILENRDTARDLLGRLRALGTLLALDDFGTGYSSLSFVHSFPLSRIKIDRSFVRELSENPQSTAIVRAVVGLARGLGLAVTAEGVETEAQRRLLAEEADLDIQGFLTGRPMPAGHLAAFLDASGGRATAA</sequence>
<dbReference type="EMBL" id="CP029551">
    <property type="protein sequence ID" value="AWN37402.1"/>
    <property type="molecule type" value="Genomic_DNA"/>
</dbReference>
<organism evidence="6 7">
    <name type="scientific">Methylobacterium radiodurans</name>
    <dbReference type="NCBI Taxonomy" id="2202828"/>
    <lineage>
        <taxon>Bacteria</taxon>
        <taxon>Pseudomonadati</taxon>
        <taxon>Pseudomonadota</taxon>
        <taxon>Alphaproteobacteria</taxon>
        <taxon>Hyphomicrobiales</taxon>
        <taxon>Methylobacteriaceae</taxon>
        <taxon>Methylobacterium</taxon>
    </lineage>
</organism>
<evidence type="ECO:0000259" key="2">
    <source>
        <dbReference type="PROSITE" id="PS50112"/>
    </source>
</evidence>
<proteinExistence type="predicted"/>
<dbReference type="InterPro" id="IPR029787">
    <property type="entry name" value="Nucleotide_cyclase"/>
</dbReference>
<reference evidence="6 7" key="1">
    <citation type="submission" date="2018-05" db="EMBL/GenBank/DDBJ databases">
        <title>Complete Genome Sequence of Methylobacterium sp. 17Sr1-43.</title>
        <authorList>
            <person name="Srinivasan S."/>
        </authorList>
    </citation>
    <scope>NUCLEOTIDE SEQUENCE [LARGE SCALE GENOMIC DNA]</scope>
    <source>
        <strain evidence="6 7">17Sr1-43</strain>
    </source>
</reference>
<dbReference type="PANTHER" id="PTHR44757">
    <property type="entry name" value="DIGUANYLATE CYCLASE DGCP"/>
    <property type="match status" value="1"/>
</dbReference>
<dbReference type="CDD" id="cd01949">
    <property type="entry name" value="GGDEF"/>
    <property type="match status" value="1"/>
</dbReference>
<keyword evidence="7" id="KW-1185">Reference proteome</keyword>
<dbReference type="Gene3D" id="3.30.70.270">
    <property type="match status" value="1"/>
</dbReference>
<dbReference type="InterPro" id="IPR001633">
    <property type="entry name" value="EAL_dom"/>
</dbReference>
<dbReference type="Pfam" id="PF00990">
    <property type="entry name" value="GGDEF"/>
    <property type="match status" value="1"/>
</dbReference>
<feature type="domain" description="EAL" evidence="4">
    <location>
        <begin position="458"/>
        <end position="708"/>
    </location>
</feature>
<evidence type="ECO:0000259" key="5">
    <source>
        <dbReference type="PROSITE" id="PS50887"/>
    </source>
</evidence>
<dbReference type="Pfam" id="PF12860">
    <property type="entry name" value="PAS_7"/>
    <property type="match status" value="1"/>
</dbReference>
<dbReference type="AlphaFoldDB" id="A0A2U8VW06"/>
<dbReference type="CDD" id="cd00130">
    <property type="entry name" value="PAS"/>
    <property type="match status" value="1"/>
</dbReference>
<evidence type="ECO:0000259" key="3">
    <source>
        <dbReference type="PROSITE" id="PS50113"/>
    </source>
</evidence>
<dbReference type="Gene3D" id="3.30.450.20">
    <property type="entry name" value="PAS domain"/>
    <property type="match status" value="2"/>
</dbReference>
<protein>
    <submittedName>
        <fullName evidence="6">GGDEF domain-containing protein</fullName>
    </submittedName>
</protein>
<dbReference type="SMART" id="SM00267">
    <property type="entry name" value="GGDEF"/>
    <property type="match status" value="1"/>
</dbReference>
<dbReference type="InterPro" id="IPR000014">
    <property type="entry name" value="PAS"/>
</dbReference>
<dbReference type="PROSITE" id="PS50887">
    <property type="entry name" value="GGDEF"/>
    <property type="match status" value="1"/>
</dbReference>
<name>A0A2U8VW06_9HYPH</name>
<dbReference type="SMART" id="SM00091">
    <property type="entry name" value="PAS"/>
    <property type="match status" value="2"/>
</dbReference>
<dbReference type="Gene3D" id="3.20.20.450">
    <property type="entry name" value="EAL domain"/>
    <property type="match status" value="1"/>
</dbReference>
<feature type="region of interest" description="Disordered" evidence="1">
    <location>
        <begin position="1"/>
        <end position="29"/>
    </location>
</feature>
<dbReference type="InterPro" id="IPR035919">
    <property type="entry name" value="EAL_sf"/>
</dbReference>
<dbReference type="InterPro" id="IPR035965">
    <property type="entry name" value="PAS-like_dom_sf"/>
</dbReference>
<feature type="domain" description="PAC" evidence="3">
    <location>
        <begin position="108"/>
        <end position="159"/>
    </location>
</feature>
<dbReference type="PROSITE" id="PS50883">
    <property type="entry name" value="EAL"/>
    <property type="match status" value="1"/>
</dbReference>
<dbReference type="SMART" id="SM00052">
    <property type="entry name" value="EAL"/>
    <property type="match status" value="1"/>
</dbReference>
<dbReference type="PROSITE" id="PS50112">
    <property type="entry name" value="PAS"/>
    <property type="match status" value="1"/>
</dbReference>
<dbReference type="SUPFAM" id="SSF55785">
    <property type="entry name" value="PYP-like sensor domain (PAS domain)"/>
    <property type="match status" value="2"/>
</dbReference>
<evidence type="ECO:0000259" key="4">
    <source>
        <dbReference type="PROSITE" id="PS50883"/>
    </source>
</evidence>
<evidence type="ECO:0000313" key="6">
    <source>
        <dbReference type="EMBL" id="AWN37402.1"/>
    </source>
</evidence>
<evidence type="ECO:0000256" key="1">
    <source>
        <dbReference type="SAM" id="MobiDB-lite"/>
    </source>
</evidence>
<dbReference type="InterPro" id="IPR043128">
    <property type="entry name" value="Rev_trsase/Diguanyl_cyclase"/>
</dbReference>
<feature type="domain" description="GGDEF" evidence="5">
    <location>
        <begin position="317"/>
        <end position="449"/>
    </location>
</feature>
<gene>
    <name evidence="6" type="ORF">DK427_18135</name>
</gene>
<dbReference type="SUPFAM" id="SSF141868">
    <property type="entry name" value="EAL domain-like"/>
    <property type="match status" value="1"/>
</dbReference>
<dbReference type="InterPro" id="IPR052155">
    <property type="entry name" value="Biofilm_reg_signaling"/>
</dbReference>
<dbReference type="Proteomes" id="UP000246058">
    <property type="component" value="Chromosome"/>
</dbReference>
<dbReference type="Pfam" id="PF13426">
    <property type="entry name" value="PAS_9"/>
    <property type="match status" value="1"/>
</dbReference>
<dbReference type="InterPro" id="IPR000160">
    <property type="entry name" value="GGDEF_dom"/>
</dbReference>
<evidence type="ECO:0000313" key="7">
    <source>
        <dbReference type="Proteomes" id="UP000246058"/>
    </source>
</evidence>